<evidence type="ECO:0000256" key="8">
    <source>
        <dbReference type="ARBA" id="ARBA00023136"/>
    </source>
</evidence>
<organism evidence="11 12">
    <name type="scientific">Anaerotruncus massiliensis</name>
    <name type="common">ex Liu et al. 2021</name>
    <dbReference type="NCBI Taxonomy" id="2321404"/>
    <lineage>
        <taxon>Bacteria</taxon>
        <taxon>Bacillati</taxon>
        <taxon>Bacillota</taxon>
        <taxon>Clostridia</taxon>
        <taxon>Eubacteriales</taxon>
        <taxon>Oscillospiraceae</taxon>
        <taxon>Anaerotruncus</taxon>
    </lineage>
</organism>
<gene>
    <name evidence="11" type="ORF">D4A47_05490</name>
</gene>
<keyword evidence="6 11" id="KW-0418">Kinase</keyword>
<name>A0A498CZL3_9FIRM</name>
<dbReference type="InterPro" id="IPR036097">
    <property type="entry name" value="HisK_dim/P_sf"/>
</dbReference>
<dbReference type="Proteomes" id="UP000276301">
    <property type="component" value="Unassembled WGS sequence"/>
</dbReference>
<dbReference type="CDD" id="cd00075">
    <property type="entry name" value="HATPase"/>
    <property type="match status" value="1"/>
</dbReference>
<dbReference type="RefSeq" id="WP_121586501.1">
    <property type="nucleotide sequence ID" value="NZ_RCHT01000006.1"/>
</dbReference>
<keyword evidence="5" id="KW-0808">Transferase</keyword>
<dbReference type="InterPro" id="IPR003594">
    <property type="entry name" value="HATPase_dom"/>
</dbReference>
<keyword evidence="9" id="KW-1133">Transmembrane helix</keyword>
<comment type="subcellular location">
    <subcellularLocation>
        <location evidence="2">Membrane</location>
    </subcellularLocation>
</comment>
<evidence type="ECO:0000256" key="6">
    <source>
        <dbReference type="ARBA" id="ARBA00022777"/>
    </source>
</evidence>
<evidence type="ECO:0000256" key="2">
    <source>
        <dbReference type="ARBA" id="ARBA00004370"/>
    </source>
</evidence>
<dbReference type="PANTHER" id="PTHR43711:SF1">
    <property type="entry name" value="HISTIDINE KINASE 1"/>
    <property type="match status" value="1"/>
</dbReference>
<evidence type="ECO:0000256" key="1">
    <source>
        <dbReference type="ARBA" id="ARBA00000085"/>
    </source>
</evidence>
<comment type="catalytic activity">
    <reaction evidence="1">
        <text>ATP + protein L-histidine = ADP + protein N-phospho-L-histidine.</text>
        <dbReference type="EC" id="2.7.13.3"/>
    </reaction>
</comment>
<keyword evidence="7" id="KW-0902">Two-component regulatory system</keyword>
<evidence type="ECO:0000256" key="9">
    <source>
        <dbReference type="SAM" id="Phobius"/>
    </source>
</evidence>
<evidence type="ECO:0000256" key="5">
    <source>
        <dbReference type="ARBA" id="ARBA00022679"/>
    </source>
</evidence>
<dbReference type="PRINTS" id="PR00344">
    <property type="entry name" value="BCTRLSENSOR"/>
</dbReference>
<dbReference type="SMART" id="SM00387">
    <property type="entry name" value="HATPase_c"/>
    <property type="match status" value="1"/>
</dbReference>
<dbReference type="InterPro" id="IPR004358">
    <property type="entry name" value="Sig_transdc_His_kin-like_C"/>
</dbReference>
<evidence type="ECO:0000259" key="10">
    <source>
        <dbReference type="PROSITE" id="PS50109"/>
    </source>
</evidence>
<dbReference type="Gene3D" id="1.10.287.130">
    <property type="match status" value="1"/>
</dbReference>
<keyword evidence="12" id="KW-1185">Reference proteome</keyword>
<dbReference type="SUPFAM" id="SSF55874">
    <property type="entry name" value="ATPase domain of HSP90 chaperone/DNA topoisomerase II/histidine kinase"/>
    <property type="match status" value="1"/>
</dbReference>
<dbReference type="GO" id="GO:0000155">
    <property type="term" value="F:phosphorelay sensor kinase activity"/>
    <property type="evidence" value="ECO:0007669"/>
    <property type="project" value="InterPro"/>
</dbReference>
<accession>A0A498CZL3</accession>
<dbReference type="InterPro" id="IPR005467">
    <property type="entry name" value="His_kinase_dom"/>
</dbReference>
<feature type="transmembrane region" description="Helical" evidence="9">
    <location>
        <begin position="174"/>
        <end position="199"/>
    </location>
</feature>
<dbReference type="SMART" id="SM00388">
    <property type="entry name" value="HisKA"/>
    <property type="match status" value="1"/>
</dbReference>
<evidence type="ECO:0000256" key="3">
    <source>
        <dbReference type="ARBA" id="ARBA00012438"/>
    </source>
</evidence>
<dbReference type="FunFam" id="1.10.287.130:FF:000001">
    <property type="entry name" value="Two-component sensor histidine kinase"/>
    <property type="match status" value="1"/>
</dbReference>
<protein>
    <recommendedName>
        <fullName evidence="3">histidine kinase</fullName>
        <ecNumber evidence="3">2.7.13.3</ecNumber>
    </recommendedName>
</protein>
<evidence type="ECO:0000313" key="11">
    <source>
        <dbReference type="EMBL" id="RLL12427.1"/>
    </source>
</evidence>
<sequence length="432" mass="47433">MFKRLRVRLTVVCALITSVILIGMAVSSFQISAYQLRQRADESFASDLSAVLSHLGSQRVLDHTWLSQTEAGGLLLCIEDAGRPLLYRGSWTAPFRQEVSDRVKQAALDRFGFDANKPPDTQLHPRTLSFSYADPSLGACHAAVASVPIPGGWVSLALVKPKAPEQAQTARLSWAFTGLSAAAVLLLSIFWWFFVKFAIRPVEESRRRQMEFVSAASHELRAPLAVIGTSASVMRRASPEQADRFAQTISQECSRMSRLVDDMLMLASADNSSWSVQKEETDLETLLLDAAEWFEPSAAEKQIRISVSLPEETLPRCRCDQQRIRQVLSILVDNAVSYAGEGGRVVLSAGWKRGWFSIRVADDGPGIPDAEKARVFDRFYRADKARSGREHYGLGLSIAREIAALHRGRLTAGDTPGGGATFTLSLPGGNPE</sequence>
<proteinExistence type="predicted"/>
<keyword evidence="8 9" id="KW-0472">Membrane</keyword>
<evidence type="ECO:0000256" key="4">
    <source>
        <dbReference type="ARBA" id="ARBA00022553"/>
    </source>
</evidence>
<dbReference type="CDD" id="cd00082">
    <property type="entry name" value="HisKA"/>
    <property type="match status" value="1"/>
</dbReference>
<dbReference type="AlphaFoldDB" id="A0A498CZL3"/>
<reference evidence="11 12" key="1">
    <citation type="submission" date="2018-10" db="EMBL/GenBank/DDBJ databases">
        <title>Anaerotruncus faecis sp. nov., isolated from human feces.</title>
        <authorList>
            <person name="Wang Y.-J."/>
        </authorList>
    </citation>
    <scope>NUCLEOTIDE SEQUENCE [LARGE SCALE GENOMIC DNA]</scope>
    <source>
        <strain evidence="11 12">22A2-44</strain>
    </source>
</reference>
<dbReference type="InterPro" id="IPR003661">
    <property type="entry name" value="HisK_dim/P_dom"/>
</dbReference>
<keyword evidence="4" id="KW-0597">Phosphoprotein</keyword>
<dbReference type="PROSITE" id="PS50109">
    <property type="entry name" value="HIS_KIN"/>
    <property type="match status" value="1"/>
</dbReference>
<dbReference type="Gene3D" id="3.30.565.10">
    <property type="entry name" value="Histidine kinase-like ATPase, C-terminal domain"/>
    <property type="match status" value="1"/>
</dbReference>
<dbReference type="EC" id="2.7.13.3" evidence="3"/>
<keyword evidence="9" id="KW-0812">Transmembrane</keyword>
<comment type="caution">
    <text evidence="11">The sequence shown here is derived from an EMBL/GenBank/DDBJ whole genome shotgun (WGS) entry which is preliminary data.</text>
</comment>
<evidence type="ECO:0000256" key="7">
    <source>
        <dbReference type="ARBA" id="ARBA00023012"/>
    </source>
</evidence>
<dbReference type="Pfam" id="PF00512">
    <property type="entry name" value="HisKA"/>
    <property type="match status" value="1"/>
</dbReference>
<dbReference type="GO" id="GO:0016020">
    <property type="term" value="C:membrane"/>
    <property type="evidence" value="ECO:0007669"/>
    <property type="project" value="UniProtKB-SubCell"/>
</dbReference>
<dbReference type="PANTHER" id="PTHR43711">
    <property type="entry name" value="TWO-COMPONENT HISTIDINE KINASE"/>
    <property type="match status" value="1"/>
</dbReference>
<dbReference type="InterPro" id="IPR050736">
    <property type="entry name" value="Sensor_HK_Regulatory"/>
</dbReference>
<feature type="domain" description="Histidine kinase" evidence="10">
    <location>
        <begin position="215"/>
        <end position="430"/>
    </location>
</feature>
<evidence type="ECO:0000313" key="12">
    <source>
        <dbReference type="Proteomes" id="UP000276301"/>
    </source>
</evidence>
<dbReference type="EMBL" id="RCHT01000006">
    <property type="protein sequence ID" value="RLL12427.1"/>
    <property type="molecule type" value="Genomic_DNA"/>
</dbReference>
<dbReference type="InterPro" id="IPR036890">
    <property type="entry name" value="HATPase_C_sf"/>
</dbReference>
<dbReference type="FunFam" id="3.30.565.10:FF:000006">
    <property type="entry name" value="Sensor histidine kinase WalK"/>
    <property type="match status" value="1"/>
</dbReference>
<dbReference type="SUPFAM" id="SSF47384">
    <property type="entry name" value="Homodimeric domain of signal transducing histidine kinase"/>
    <property type="match status" value="1"/>
</dbReference>
<dbReference type="Pfam" id="PF02518">
    <property type="entry name" value="HATPase_c"/>
    <property type="match status" value="1"/>
</dbReference>